<dbReference type="PANTHER" id="PTHR35149:SF2">
    <property type="entry name" value="DUF262 DOMAIN-CONTAINING PROTEIN"/>
    <property type="match status" value="1"/>
</dbReference>
<accession>A0AAX0WLN7</accession>
<feature type="domain" description="DUF7834" evidence="2">
    <location>
        <begin position="187"/>
        <end position="419"/>
    </location>
</feature>
<dbReference type="InterPro" id="IPR004919">
    <property type="entry name" value="GmrSD_N"/>
</dbReference>
<organism evidence="3 4">
    <name type="scientific">Akkermansia muciniphila</name>
    <dbReference type="NCBI Taxonomy" id="239935"/>
    <lineage>
        <taxon>Bacteria</taxon>
        <taxon>Pseudomonadati</taxon>
        <taxon>Verrucomicrobiota</taxon>
        <taxon>Verrucomicrobiia</taxon>
        <taxon>Verrucomicrobiales</taxon>
        <taxon>Akkermansiaceae</taxon>
        <taxon>Akkermansia</taxon>
    </lineage>
</organism>
<evidence type="ECO:0000259" key="1">
    <source>
        <dbReference type="Pfam" id="PF03235"/>
    </source>
</evidence>
<name>A0AAX0WLN7_9BACT</name>
<feature type="domain" description="GmrSD restriction endonucleases N-terminal" evidence="1">
    <location>
        <begin position="13"/>
        <end position="177"/>
    </location>
</feature>
<dbReference type="Pfam" id="PF25202">
    <property type="entry name" value="DUF7834"/>
    <property type="match status" value="1"/>
</dbReference>
<reference evidence="3 4" key="1">
    <citation type="journal article" date="2017" name="BMC Genomics">
        <title>Genome sequencing of 39 Akkermansia muciniphila isolates reveals its population structure, genomic and functional diverisity, and global distribution in mammalian gut microbiotas.</title>
        <authorList>
            <person name="Guo X."/>
            <person name="Li S."/>
            <person name="Zhang J."/>
            <person name="Wu F."/>
            <person name="Li X."/>
            <person name="Wu D."/>
            <person name="Zhang M."/>
            <person name="Ou Z."/>
            <person name="Jie Z."/>
            <person name="Yan Q."/>
            <person name="Li P."/>
            <person name="Yi J."/>
            <person name="Peng Y."/>
        </authorList>
    </citation>
    <scope>NUCLEOTIDE SEQUENCE [LARGE SCALE GENOMIC DNA]</scope>
    <source>
        <strain evidence="3 4">GP28</strain>
    </source>
</reference>
<comment type="caution">
    <text evidence="3">The sequence shown here is derived from an EMBL/GenBank/DDBJ whole genome shotgun (WGS) entry which is preliminary data.</text>
</comment>
<dbReference type="Proteomes" id="UP000236075">
    <property type="component" value="Unassembled WGS sequence"/>
</dbReference>
<evidence type="ECO:0000313" key="3">
    <source>
        <dbReference type="EMBL" id="PND04978.1"/>
    </source>
</evidence>
<dbReference type="PANTHER" id="PTHR35149">
    <property type="entry name" value="SLL5132 PROTEIN"/>
    <property type="match status" value="1"/>
</dbReference>
<evidence type="ECO:0008006" key="5">
    <source>
        <dbReference type="Google" id="ProtNLM"/>
    </source>
</evidence>
<sequence>MAEIKSTNDLLGMNLNIPDYQRPYKWDIQNIEDLFLDITNAISDEDRYKTEFKYRIGTIILHKTKDDTYDVVDGQQRIISLLLLKHYLEPDFPCSLLKKDFTNKVTQYNIHRNYAFIREWFSLKSDNVKNEFIRAFKSILEVVVIYVNKVTEAFQLFDSQNTRGKALDPHDLLKAYHLREMKKYPYEMEHAVTKWEAKDNEKIKELFDLYLFPIWNWSRGIKSKPFTAKEINTYKGIAENSTYYYARRASRAMPYFQISEPFTSGNDFFEMVEHYMYMLRDIKSEICNKPCLKEIKLVICGGKDVETPEDMDNVKFGSAGFGYTKNLFYCALLCYYDKFHNFDEMAVKKLFSWAFMLRVDMENLGFDSVNKYAIGDENSRYTNTMGIFSKISFARMHHEISGLQIKVCRDPDAPSNEKWEELYNTIKKINGYGGVQ</sequence>
<dbReference type="EMBL" id="PJLB01000004">
    <property type="protein sequence ID" value="PND04978.1"/>
    <property type="molecule type" value="Genomic_DNA"/>
</dbReference>
<proteinExistence type="predicted"/>
<dbReference type="AlphaFoldDB" id="A0AAX0WLN7"/>
<dbReference type="RefSeq" id="WP_102747907.1">
    <property type="nucleotide sequence ID" value="NZ_PJLB01000004.1"/>
</dbReference>
<dbReference type="Pfam" id="PF03235">
    <property type="entry name" value="GmrSD_N"/>
    <property type="match status" value="1"/>
</dbReference>
<evidence type="ECO:0000259" key="2">
    <source>
        <dbReference type="Pfam" id="PF25202"/>
    </source>
</evidence>
<protein>
    <recommendedName>
        <fullName evidence="5">DUF262 domain-containing protein</fullName>
    </recommendedName>
</protein>
<evidence type="ECO:0000313" key="4">
    <source>
        <dbReference type="Proteomes" id="UP000236075"/>
    </source>
</evidence>
<gene>
    <name evidence="3" type="ORF">CXT95_00685</name>
</gene>
<dbReference type="InterPro" id="IPR057156">
    <property type="entry name" value="DUF7834"/>
</dbReference>